<evidence type="ECO:0008006" key="4">
    <source>
        <dbReference type="Google" id="ProtNLM"/>
    </source>
</evidence>
<keyword evidence="3" id="KW-1185">Reference proteome</keyword>
<dbReference type="RefSeq" id="WP_380570495.1">
    <property type="nucleotide sequence ID" value="NZ_JBHMAH010000021.1"/>
</dbReference>
<protein>
    <recommendedName>
        <fullName evidence="4">DUF2938 domain-containing protein</fullName>
    </recommendedName>
</protein>
<feature type="transmembrane region" description="Helical" evidence="1">
    <location>
        <begin position="117"/>
        <end position="138"/>
    </location>
</feature>
<evidence type="ECO:0000313" key="2">
    <source>
        <dbReference type="EMBL" id="MFB9860925.1"/>
    </source>
</evidence>
<proteinExistence type="predicted"/>
<evidence type="ECO:0000313" key="3">
    <source>
        <dbReference type="Proteomes" id="UP001589740"/>
    </source>
</evidence>
<feature type="transmembrane region" description="Helical" evidence="1">
    <location>
        <begin position="83"/>
        <end position="105"/>
    </location>
</feature>
<name>A0ABV5Z489_9STAP</name>
<comment type="caution">
    <text evidence="2">The sequence shown here is derived from an EMBL/GenBank/DDBJ whole genome shotgun (WGS) entry which is preliminary data.</text>
</comment>
<keyword evidence="1" id="KW-0812">Transmembrane</keyword>
<organism evidence="2 3">
    <name type="scientific">Salinicoccus siamensis</name>
    <dbReference type="NCBI Taxonomy" id="381830"/>
    <lineage>
        <taxon>Bacteria</taxon>
        <taxon>Bacillati</taxon>
        <taxon>Bacillota</taxon>
        <taxon>Bacilli</taxon>
        <taxon>Bacillales</taxon>
        <taxon>Staphylococcaceae</taxon>
        <taxon>Salinicoccus</taxon>
    </lineage>
</organism>
<evidence type="ECO:0000256" key="1">
    <source>
        <dbReference type="SAM" id="Phobius"/>
    </source>
</evidence>
<keyword evidence="1" id="KW-0472">Membrane</keyword>
<dbReference type="EMBL" id="JBHMAH010000021">
    <property type="protein sequence ID" value="MFB9860925.1"/>
    <property type="molecule type" value="Genomic_DNA"/>
</dbReference>
<gene>
    <name evidence="2" type="ORF">ACFFLE_07355</name>
</gene>
<accession>A0ABV5Z489</accession>
<sequence length="139" mass="15260">MITFLKLVLIGFISGVLLAAIMKIVRKATGNKADILLYNMDYIPVLKQWSDKSITGILFHYATCISSAVVLYYILLPLGLESLVWPYMVVFTAGGGVLYFLSALTETPPSKDDAAAWFYWTLGHAIFGFAVGGLIAIFI</sequence>
<dbReference type="Proteomes" id="UP001589740">
    <property type="component" value="Unassembled WGS sequence"/>
</dbReference>
<keyword evidence="1" id="KW-1133">Transmembrane helix</keyword>
<feature type="transmembrane region" description="Helical" evidence="1">
    <location>
        <begin position="54"/>
        <end position="76"/>
    </location>
</feature>
<reference evidence="2 3" key="1">
    <citation type="submission" date="2024-09" db="EMBL/GenBank/DDBJ databases">
        <authorList>
            <person name="Sun Q."/>
            <person name="Mori K."/>
        </authorList>
    </citation>
    <scope>NUCLEOTIDE SEQUENCE [LARGE SCALE GENOMIC DNA]</scope>
    <source>
        <strain evidence="2 3">JCM 12822</strain>
    </source>
</reference>